<proteinExistence type="inferred from homology"/>
<feature type="transmembrane region" description="Helical" evidence="8">
    <location>
        <begin position="70"/>
        <end position="93"/>
    </location>
</feature>
<evidence type="ECO:0000256" key="3">
    <source>
        <dbReference type="ARBA" id="ARBA00022692"/>
    </source>
</evidence>
<dbReference type="PANTHER" id="PTHR48085">
    <property type="entry name" value="CADMIUM/ZINC-TRANSPORTING ATPASE HMA2-RELATED"/>
    <property type="match status" value="1"/>
</dbReference>
<evidence type="ECO:0000256" key="2">
    <source>
        <dbReference type="ARBA" id="ARBA00006024"/>
    </source>
</evidence>
<keyword evidence="8" id="KW-0067">ATP-binding</keyword>
<dbReference type="Proteomes" id="UP000199039">
    <property type="component" value="Unassembled WGS sequence"/>
</dbReference>
<feature type="compositionally biased region" description="Basic and acidic residues" evidence="9">
    <location>
        <begin position="651"/>
        <end position="660"/>
    </location>
</feature>
<evidence type="ECO:0000256" key="6">
    <source>
        <dbReference type="ARBA" id="ARBA00022989"/>
    </source>
</evidence>
<evidence type="ECO:0000256" key="7">
    <source>
        <dbReference type="ARBA" id="ARBA00023136"/>
    </source>
</evidence>
<evidence type="ECO:0000256" key="9">
    <source>
        <dbReference type="SAM" id="MobiDB-lite"/>
    </source>
</evidence>
<feature type="transmembrane region" description="Helical" evidence="8">
    <location>
        <begin position="584"/>
        <end position="607"/>
    </location>
</feature>
<evidence type="ECO:0000313" key="11">
    <source>
        <dbReference type="EMBL" id="SDC91236.1"/>
    </source>
</evidence>
<dbReference type="InterPro" id="IPR051014">
    <property type="entry name" value="Cation_Transport_ATPase_IB"/>
</dbReference>
<dbReference type="GO" id="GO:0015086">
    <property type="term" value="F:cadmium ion transmembrane transporter activity"/>
    <property type="evidence" value="ECO:0007669"/>
    <property type="project" value="TreeGrafter"/>
</dbReference>
<dbReference type="InterPro" id="IPR044492">
    <property type="entry name" value="P_typ_ATPase_HD_dom"/>
</dbReference>
<dbReference type="NCBIfam" id="TIGR01494">
    <property type="entry name" value="ATPase_P-type"/>
    <property type="match status" value="2"/>
</dbReference>
<dbReference type="Gene3D" id="2.70.150.10">
    <property type="entry name" value="Calcium-transporting ATPase, cytoplasmic transduction domain A"/>
    <property type="match status" value="1"/>
</dbReference>
<dbReference type="InterPro" id="IPR001757">
    <property type="entry name" value="P_typ_ATPase"/>
</dbReference>
<dbReference type="InterPro" id="IPR059000">
    <property type="entry name" value="ATPase_P-type_domA"/>
</dbReference>
<dbReference type="SFLD" id="SFLDG00002">
    <property type="entry name" value="C1.7:_P-type_atpase_like"/>
    <property type="match status" value="1"/>
</dbReference>
<gene>
    <name evidence="11" type="ORF">SAMN05216410_2532</name>
</gene>
<comment type="subcellular location">
    <subcellularLocation>
        <location evidence="1">Cell membrane</location>
        <topology evidence="1">Multi-pass membrane protein</topology>
    </subcellularLocation>
</comment>
<comment type="similarity">
    <text evidence="2 8">Belongs to the cation transport ATPase (P-type) (TC 3.A.3) family. Type IB subfamily.</text>
</comment>
<feature type="region of interest" description="Disordered" evidence="9">
    <location>
        <begin position="635"/>
        <end position="660"/>
    </location>
</feature>
<keyword evidence="6 8" id="KW-1133">Transmembrane helix</keyword>
<dbReference type="Gene3D" id="3.40.1110.10">
    <property type="entry name" value="Calcium-transporting ATPase, cytoplasmic domain N"/>
    <property type="match status" value="1"/>
</dbReference>
<dbReference type="NCBIfam" id="TIGR01525">
    <property type="entry name" value="ATPase-IB_hvy"/>
    <property type="match status" value="1"/>
</dbReference>
<dbReference type="GO" id="GO:0016887">
    <property type="term" value="F:ATP hydrolysis activity"/>
    <property type="evidence" value="ECO:0007669"/>
    <property type="project" value="InterPro"/>
</dbReference>
<dbReference type="InterPro" id="IPR023214">
    <property type="entry name" value="HAD_sf"/>
</dbReference>
<accession>A0A1G6QHP4</accession>
<keyword evidence="12" id="KW-1185">Reference proteome</keyword>
<sequence>MKRVQSIVRRYPLVALTVCVAVVALVLSGAGASPATRWLVSAYALAVALRQGWSMVADIRRGTWGVDILAVTAIVATVAVGEFWASLVIVLMLSGGEALEDVAAGRARRELTSLLDRAPSQAHVETADGSVVDRPVAEITIGQTLVVKPGEMVPVDATVLSDTASFDESSITGESLPVDRRAGETVLSGAVNGPHLVRVQAVEVAANSQYQRIVELVESASGSRAPFVRMADRYAVPFTAFAFLLAGLAWWVSGDVVRFAEVLVVATPCPLLIAAPVAFIAGMSRAAKNGIIVKDGGALERLARVRTVAFDKTGTLTYGAPRVSRVLPVDGVSDDALVALVAAAEQYSAHVLARAFVEEANDRGLVVDADAQVEEVPGFGLRATVAGRRVVVGKASFVADAIGETAAGHPGPTSAQGAAVPGGAVREVQVRLAGGETAVYAAVDGAVWGAIVLADEIRGDAPATLRELRRLGVADSLMLTGDARETAEHVAAELGLTHVRAECLPADKVAAVQAVDRRPVMMVGDGVNDAPVLAAADVGVAMGARGATAASESADVVIMVDDLVRVATAVQISQRTIRVAVQSIGIGIGLSVVLMVLAAFGAIPAIVGAGLQEVVDLVTILNALRALTGPVAATHQGEPSGAAGTGLPLLARDRKAEERV</sequence>
<dbReference type="SUPFAM" id="SSF81665">
    <property type="entry name" value="Calcium ATPase, transmembrane domain M"/>
    <property type="match status" value="1"/>
</dbReference>
<dbReference type="SUPFAM" id="SSF56784">
    <property type="entry name" value="HAD-like"/>
    <property type="match status" value="1"/>
</dbReference>
<evidence type="ECO:0000256" key="5">
    <source>
        <dbReference type="ARBA" id="ARBA00022967"/>
    </source>
</evidence>
<dbReference type="GO" id="GO:0046872">
    <property type="term" value="F:metal ion binding"/>
    <property type="evidence" value="ECO:0007669"/>
    <property type="project" value="UniProtKB-KW"/>
</dbReference>
<dbReference type="InterPro" id="IPR027256">
    <property type="entry name" value="P-typ_ATPase_IB"/>
</dbReference>
<keyword evidence="3 8" id="KW-0812">Transmembrane</keyword>
<feature type="domain" description="P-type ATPase A" evidence="10">
    <location>
        <begin position="118"/>
        <end position="218"/>
    </location>
</feature>
<dbReference type="InterPro" id="IPR023299">
    <property type="entry name" value="ATPase_P-typ_cyto_dom_N"/>
</dbReference>
<keyword evidence="7 8" id="KW-0472">Membrane</keyword>
<reference evidence="11 12" key="1">
    <citation type="submission" date="2016-09" db="EMBL/GenBank/DDBJ databases">
        <authorList>
            <person name="Capua I."/>
            <person name="De Benedictis P."/>
            <person name="Joannis T."/>
            <person name="Lombin L.H."/>
            <person name="Cattoli G."/>
        </authorList>
    </citation>
    <scope>NUCLEOTIDE SEQUENCE [LARGE SCALE GENOMIC DNA]</scope>
    <source>
        <strain evidence="11 12">ISLP-3</strain>
    </source>
</reference>
<dbReference type="Gene3D" id="3.40.50.1000">
    <property type="entry name" value="HAD superfamily/HAD-like"/>
    <property type="match status" value="1"/>
</dbReference>
<feature type="transmembrane region" description="Helical" evidence="8">
    <location>
        <begin position="234"/>
        <end position="253"/>
    </location>
</feature>
<dbReference type="OrthoDB" id="7059309at2"/>
<feature type="transmembrane region" description="Helical" evidence="8">
    <location>
        <begin position="259"/>
        <end position="281"/>
    </location>
</feature>
<protein>
    <submittedName>
        <fullName evidence="11">ATPase, P-type (Transporting), HAD superfamily, subfamily IC/heavy metal translocating P-type ATPase</fullName>
    </submittedName>
</protein>
<keyword evidence="5" id="KW-1278">Translocase</keyword>
<dbReference type="InterPro" id="IPR036412">
    <property type="entry name" value="HAD-like_sf"/>
</dbReference>
<dbReference type="PRINTS" id="PR00119">
    <property type="entry name" value="CATATPASE"/>
</dbReference>
<keyword evidence="8" id="KW-1003">Cell membrane</keyword>
<dbReference type="InterPro" id="IPR023298">
    <property type="entry name" value="ATPase_P-typ_TM_dom_sf"/>
</dbReference>
<dbReference type="Pfam" id="PF00702">
    <property type="entry name" value="Hydrolase"/>
    <property type="match status" value="1"/>
</dbReference>
<dbReference type="STRING" id="1814289.SAMN05216410_2532"/>
<evidence type="ECO:0000256" key="4">
    <source>
        <dbReference type="ARBA" id="ARBA00022723"/>
    </source>
</evidence>
<dbReference type="SFLD" id="SFLDS00003">
    <property type="entry name" value="Haloacid_Dehalogenase"/>
    <property type="match status" value="1"/>
</dbReference>
<dbReference type="PANTHER" id="PTHR48085:SF5">
    <property type="entry name" value="CADMIUM_ZINC-TRANSPORTING ATPASE HMA4-RELATED"/>
    <property type="match status" value="1"/>
</dbReference>
<dbReference type="GO" id="GO:0019829">
    <property type="term" value="F:ATPase-coupled monoatomic cation transmembrane transporter activity"/>
    <property type="evidence" value="ECO:0007669"/>
    <property type="project" value="InterPro"/>
</dbReference>
<evidence type="ECO:0000256" key="8">
    <source>
        <dbReference type="RuleBase" id="RU362081"/>
    </source>
</evidence>
<keyword evidence="8" id="KW-0547">Nucleotide-binding</keyword>
<dbReference type="SFLD" id="SFLDF00027">
    <property type="entry name" value="p-type_atpase"/>
    <property type="match status" value="1"/>
</dbReference>
<dbReference type="SUPFAM" id="SSF81653">
    <property type="entry name" value="Calcium ATPase, transduction domain A"/>
    <property type="match status" value="1"/>
</dbReference>
<dbReference type="InterPro" id="IPR008250">
    <property type="entry name" value="ATPase_P-typ_transduc_dom_A_sf"/>
</dbReference>
<dbReference type="GO" id="GO:0005886">
    <property type="term" value="C:plasma membrane"/>
    <property type="evidence" value="ECO:0007669"/>
    <property type="project" value="UniProtKB-SubCell"/>
</dbReference>
<organism evidence="11 12">
    <name type="scientific">Sanguibacter gelidistatuariae</name>
    <dbReference type="NCBI Taxonomy" id="1814289"/>
    <lineage>
        <taxon>Bacteria</taxon>
        <taxon>Bacillati</taxon>
        <taxon>Actinomycetota</taxon>
        <taxon>Actinomycetes</taxon>
        <taxon>Micrococcales</taxon>
        <taxon>Sanguibacteraceae</taxon>
        <taxon>Sanguibacter</taxon>
    </lineage>
</organism>
<name>A0A1G6QHP4_9MICO</name>
<dbReference type="InterPro" id="IPR018303">
    <property type="entry name" value="ATPase_P-typ_P_site"/>
</dbReference>
<dbReference type="PRINTS" id="PR00120">
    <property type="entry name" value="HATPASE"/>
</dbReference>
<dbReference type="PROSITE" id="PS00154">
    <property type="entry name" value="ATPASE_E1_E2"/>
    <property type="match status" value="1"/>
</dbReference>
<dbReference type="GO" id="GO:0005524">
    <property type="term" value="F:ATP binding"/>
    <property type="evidence" value="ECO:0007669"/>
    <property type="project" value="UniProtKB-UniRule"/>
</dbReference>
<evidence type="ECO:0000313" key="12">
    <source>
        <dbReference type="Proteomes" id="UP000199039"/>
    </source>
</evidence>
<keyword evidence="4 8" id="KW-0479">Metal-binding</keyword>
<evidence type="ECO:0000259" key="10">
    <source>
        <dbReference type="Pfam" id="PF00122"/>
    </source>
</evidence>
<evidence type="ECO:0000256" key="1">
    <source>
        <dbReference type="ARBA" id="ARBA00004651"/>
    </source>
</evidence>
<dbReference type="AlphaFoldDB" id="A0A1G6QHP4"/>
<dbReference type="Pfam" id="PF00122">
    <property type="entry name" value="E1-E2_ATPase"/>
    <property type="match status" value="1"/>
</dbReference>
<dbReference type="EMBL" id="FMYH01000004">
    <property type="protein sequence ID" value="SDC91236.1"/>
    <property type="molecule type" value="Genomic_DNA"/>
</dbReference>